<keyword evidence="8" id="KW-1185">Reference proteome</keyword>
<accession>A0A517YDJ4</accession>
<dbReference type="KEGG" id="aagg:ETAA8_34070"/>
<evidence type="ECO:0000256" key="2">
    <source>
        <dbReference type="ARBA" id="ARBA00022723"/>
    </source>
</evidence>
<evidence type="ECO:0000259" key="6">
    <source>
        <dbReference type="PROSITE" id="PS51007"/>
    </source>
</evidence>
<dbReference type="Gene3D" id="2.130.10.10">
    <property type="entry name" value="YVTN repeat-like/Quinoprotein amine dehydrogenase"/>
    <property type="match status" value="1"/>
</dbReference>
<dbReference type="GO" id="GO:0004130">
    <property type="term" value="F:cytochrome-c peroxidase activity"/>
    <property type="evidence" value="ECO:0007669"/>
    <property type="project" value="TreeGrafter"/>
</dbReference>
<dbReference type="SUPFAM" id="SSF75011">
    <property type="entry name" value="3-carboxy-cis,cis-mucoante lactonizing enzyme"/>
    <property type="match status" value="1"/>
</dbReference>
<keyword evidence="3 4" id="KW-0408">Iron</keyword>
<dbReference type="InterPro" id="IPR009056">
    <property type="entry name" value="Cyt_c-like_dom"/>
</dbReference>
<dbReference type="GO" id="GO:0046872">
    <property type="term" value="F:metal ion binding"/>
    <property type="evidence" value="ECO:0007669"/>
    <property type="project" value="UniProtKB-KW"/>
</dbReference>
<dbReference type="GO" id="GO:0020037">
    <property type="term" value="F:heme binding"/>
    <property type="evidence" value="ECO:0007669"/>
    <property type="project" value="InterPro"/>
</dbReference>
<proteinExistence type="predicted"/>
<dbReference type="SUPFAM" id="SSF46626">
    <property type="entry name" value="Cytochrome c"/>
    <property type="match status" value="2"/>
</dbReference>
<keyword evidence="1 4" id="KW-0349">Heme</keyword>
<dbReference type="GO" id="GO:0009055">
    <property type="term" value="F:electron transfer activity"/>
    <property type="evidence" value="ECO:0007669"/>
    <property type="project" value="InterPro"/>
</dbReference>
<evidence type="ECO:0000313" key="8">
    <source>
        <dbReference type="Proteomes" id="UP000315017"/>
    </source>
</evidence>
<dbReference type="PROSITE" id="PS51007">
    <property type="entry name" value="CYTC"/>
    <property type="match status" value="1"/>
</dbReference>
<evidence type="ECO:0000256" key="1">
    <source>
        <dbReference type="ARBA" id="ARBA00022617"/>
    </source>
</evidence>
<dbReference type="Gene3D" id="1.10.760.10">
    <property type="entry name" value="Cytochrome c-like domain"/>
    <property type="match status" value="1"/>
</dbReference>
<evidence type="ECO:0000256" key="4">
    <source>
        <dbReference type="PROSITE-ProRule" id="PRU00433"/>
    </source>
</evidence>
<protein>
    <recommendedName>
        <fullName evidence="6">Cytochrome c domain-containing protein</fullName>
    </recommendedName>
</protein>
<name>A0A517YDJ4_9BACT</name>
<keyword evidence="5" id="KW-0472">Membrane</keyword>
<organism evidence="7 8">
    <name type="scientific">Anatilimnocola aggregata</name>
    <dbReference type="NCBI Taxonomy" id="2528021"/>
    <lineage>
        <taxon>Bacteria</taxon>
        <taxon>Pseudomonadati</taxon>
        <taxon>Planctomycetota</taxon>
        <taxon>Planctomycetia</taxon>
        <taxon>Pirellulales</taxon>
        <taxon>Pirellulaceae</taxon>
        <taxon>Anatilimnocola</taxon>
    </lineage>
</organism>
<feature type="domain" description="Cytochrome c" evidence="6">
    <location>
        <begin position="657"/>
        <end position="766"/>
    </location>
</feature>
<dbReference type="EMBL" id="CP036274">
    <property type="protein sequence ID" value="QDU28307.1"/>
    <property type="molecule type" value="Genomic_DNA"/>
</dbReference>
<evidence type="ECO:0000313" key="7">
    <source>
        <dbReference type="EMBL" id="QDU28307.1"/>
    </source>
</evidence>
<dbReference type="InterPro" id="IPR015943">
    <property type="entry name" value="WD40/YVTN_repeat-like_dom_sf"/>
</dbReference>
<reference evidence="7 8" key="1">
    <citation type="submission" date="2019-02" db="EMBL/GenBank/DDBJ databases">
        <title>Deep-cultivation of Planctomycetes and their phenomic and genomic characterization uncovers novel biology.</title>
        <authorList>
            <person name="Wiegand S."/>
            <person name="Jogler M."/>
            <person name="Boedeker C."/>
            <person name="Pinto D."/>
            <person name="Vollmers J."/>
            <person name="Rivas-Marin E."/>
            <person name="Kohn T."/>
            <person name="Peeters S.H."/>
            <person name="Heuer A."/>
            <person name="Rast P."/>
            <person name="Oberbeckmann S."/>
            <person name="Bunk B."/>
            <person name="Jeske O."/>
            <person name="Meyerdierks A."/>
            <person name="Storesund J.E."/>
            <person name="Kallscheuer N."/>
            <person name="Luecker S."/>
            <person name="Lage O.M."/>
            <person name="Pohl T."/>
            <person name="Merkel B.J."/>
            <person name="Hornburger P."/>
            <person name="Mueller R.-W."/>
            <person name="Bruemmer F."/>
            <person name="Labrenz M."/>
            <person name="Spormann A.M."/>
            <person name="Op den Camp H."/>
            <person name="Overmann J."/>
            <person name="Amann R."/>
            <person name="Jetten M.S.M."/>
            <person name="Mascher T."/>
            <person name="Medema M.H."/>
            <person name="Devos D.P."/>
            <person name="Kaster A.-K."/>
            <person name="Ovreas L."/>
            <person name="Rohde M."/>
            <person name="Galperin M.Y."/>
            <person name="Jogler C."/>
        </authorList>
    </citation>
    <scope>NUCLEOTIDE SEQUENCE [LARGE SCALE GENOMIC DNA]</scope>
    <source>
        <strain evidence="7 8">ETA_A8</strain>
    </source>
</reference>
<dbReference type="InterPro" id="IPR036909">
    <property type="entry name" value="Cyt_c-like_dom_sf"/>
</dbReference>
<keyword evidence="2 4" id="KW-0479">Metal-binding</keyword>
<dbReference type="AlphaFoldDB" id="A0A517YDJ4"/>
<gene>
    <name evidence="7" type="ORF">ETAA8_34070</name>
</gene>
<sequence length="766" mass="83485">MEAKLESKPQPPPLQQLVLLVALFLVALIAIPSWMVVLGCYLVALLLVNIRVAWLPRWPASGISWFRLALLAIVPAVLVGRMLGGQNPAKQLGTLRENIADRWALEQTPSIAPGLLVTYQPQRYLIHAPGENNVSVRWTSESPELPAIDLGNGVHLLDFDPRSDVALTKLSGNSLTCTIIAGGKPHQRVLRLIQPQAHPRQLRSDATVGIAATVSEETDELLIVRRDGTHHRVAVGDGPTDCAVFDSGHKIVVAHRFEPELWVIDTAQAKVLSRVPAGTFQCRLAISDDRQRLAVALDGVQPGIRLFDLPALTELSFVPLKFSPDLLEFGSARDELIVTDRRGRGIVRLAEQPREQTSESGEKANAWAQKGQTLFFPRPISTLGKTPEPTRLALATTASFLTSGQPLANHFLENTVHTLDLDQWAIVATQITDRRGLEQDSPGDTEHGISPLALGVIDNRLYAAFAGSNEVSELSPNGVAKEYLSLDSYPLFAPQGLADLGNGLWSVSSPVDGNIGLFDLEGNLQHLISFAAAEDELAKSNPAELARRQGERTFFEGTRAGIACQSCHLGADSDFCLHDIGQGKPVDVLSVRGVIGTSPYLRDASHWRLRDLHDVAVDGYRDYQDRVPWDRAAALDAYLQSLPLNVHARQREKLDVEKMRTGVSAFFAADCATCHAPPALTNLGQQSAASLFPDYYGPMGPAAGADNFLDTPTLRGISLSPPYLHDGRAPTLRAVLSDWNRAGRHGNTKILSNEQLNDLIYLLEQL</sequence>
<feature type="transmembrane region" description="Helical" evidence="5">
    <location>
        <begin position="20"/>
        <end position="53"/>
    </location>
</feature>
<dbReference type="PANTHER" id="PTHR30600">
    <property type="entry name" value="CYTOCHROME C PEROXIDASE-RELATED"/>
    <property type="match status" value="1"/>
</dbReference>
<keyword evidence="5" id="KW-1133">Transmembrane helix</keyword>
<evidence type="ECO:0000256" key="5">
    <source>
        <dbReference type="SAM" id="Phobius"/>
    </source>
</evidence>
<evidence type="ECO:0000256" key="3">
    <source>
        <dbReference type="ARBA" id="ARBA00023004"/>
    </source>
</evidence>
<feature type="transmembrane region" description="Helical" evidence="5">
    <location>
        <begin position="65"/>
        <end position="84"/>
    </location>
</feature>
<dbReference type="Proteomes" id="UP000315017">
    <property type="component" value="Chromosome"/>
</dbReference>
<keyword evidence="5" id="KW-0812">Transmembrane</keyword>
<dbReference type="InterPro" id="IPR051395">
    <property type="entry name" value="Cytochrome_c_Peroxidase/MauG"/>
</dbReference>